<feature type="signal peptide" evidence="6">
    <location>
        <begin position="1"/>
        <end position="16"/>
    </location>
</feature>
<dbReference type="AlphaFoldDB" id="A0A3B4DAS1"/>
<dbReference type="GO" id="GO:0006508">
    <property type="term" value="P:proteolysis"/>
    <property type="evidence" value="ECO:0007669"/>
    <property type="project" value="UniProtKB-KW"/>
</dbReference>
<dbReference type="Ensembl" id="ENSPNAT00000031255.2">
    <property type="protein sequence ID" value="ENSPNAP00000020543.2"/>
    <property type="gene ID" value="ENSPNAG00000027418.2"/>
</dbReference>
<dbReference type="InterPro" id="IPR013201">
    <property type="entry name" value="Prot_inhib_I29"/>
</dbReference>
<keyword evidence="5" id="KW-1015">Disulfide bond</keyword>
<dbReference type="FunFam" id="3.90.70.10:FF:000006">
    <property type="entry name" value="Cathepsin S"/>
    <property type="match status" value="1"/>
</dbReference>
<keyword evidence="10" id="KW-1185">Reference proteome</keyword>
<dbReference type="PRINTS" id="PR00705">
    <property type="entry name" value="PAPAIN"/>
</dbReference>
<dbReference type="Pfam" id="PF00112">
    <property type="entry name" value="Peptidase_C1"/>
    <property type="match status" value="1"/>
</dbReference>
<dbReference type="Proteomes" id="UP001501920">
    <property type="component" value="Chromosome 10"/>
</dbReference>
<dbReference type="InterPro" id="IPR039417">
    <property type="entry name" value="Peptidase_C1A_papain-like"/>
</dbReference>
<keyword evidence="3" id="KW-0378">Hydrolase</keyword>
<dbReference type="GO" id="GO:0008234">
    <property type="term" value="F:cysteine-type peptidase activity"/>
    <property type="evidence" value="ECO:0007669"/>
    <property type="project" value="UniProtKB-KW"/>
</dbReference>
<dbReference type="PANTHER" id="PTHR12411">
    <property type="entry name" value="CYSTEINE PROTEASE FAMILY C1-RELATED"/>
    <property type="match status" value="1"/>
</dbReference>
<evidence type="ECO:0000256" key="3">
    <source>
        <dbReference type="ARBA" id="ARBA00022801"/>
    </source>
</evidence>
<name>A0A3B4DAS1_PYGNA</name>
<evidence type="ECO:0000256" key="4">
    <source>
        <dbReference type="ARBA" id="ARBA00022807"/>
    </source>
</evidence>
<keyword evidence="2" id="KW-0645">Protease</keyword>
<dbReference type="SMART" id="SM00645">
    <property type="entry name" value="Pept_C1"/>
    <property type="match status" value="1"/>
</dbReference>
<evidence type="ECO:0000256" key="5">
    <source>
        <dbReference type="ARBA" id="ARBA00023157"/>
    </source>
</evidence>
<evidence type="ECO:0000313" key="10">
    <source>
        <dbReference type="Proteomes" id="UP001501920"/>
    </source>
</evidence>
<evidence type="ECO:0000313" key="9">
    <source>
        <dbReference type="Ensembl" id="ENSPNAP00000020543.2"/>
    </source>
</evidence>
<dbReference type="PROSITE" id="PS00640">
    <property type="entry name" value="THIOL_PROTEASE_ASN"/>
    <property type="match status" value="1"/>
</dbReference>
<keyword evidence="4" id="KW-0788">Thiol protease</keyword>
<dbReference type="InterPro" id="IPR013128">
    <property type="entry name" value="Peptidase_C1A"/>
</dbReference>
<dbReference type="OrthoDB" id="10253408at2759"/>
<dbReference type="InterPro" id="IPR025661">
    <property type="entry name" value="Pept_asp_AS"/>
</dbReference>
<reference evidence="9 10" key="1">
    <citation type="submission" date="2020-10" db="EMBL/GenBank/DDBJ databases">
        <title>Pygocentrus nattereri (red-bellied piranha) genome, fPygNat1, primary haplotype.</title>
        <authorList>
            <person name="Myers G."/>
            <person name="Meyer A."/>
            <person name="Karagic N."/>
            <person name="Pippel M."/>
            <person name="Winkler S."/>
            <person name="Tracey A."/>
            <person name="Wood J."/>
            <person name="Formenti G."/>
            <person name="Howe K."/>
            <person name="Fedrigo O."/>
            <person name="Jarvis E.D."/>
        </authorList>
    </citation>
    <scope>NUCLEOTIDE SEQUENCE [LARGE SCALE GENOMIC DNA]</scope>
</reference>
<dbReference type="GeneTree" id="ENSGT00940000163885"/>
<dbReference type="PROSITE" id="PS00639">
    <property type="entry name" value="THIOL_PROTEASE_HIS"/>
    <property type="match status" value="1"/>
</dbReference>
<dbReference type="InterPro" id="IPR038765">
    <property type="entry name" value="Papain-like_cys_pep_sf"/>
</dbReference>
<dbReference type="Gene3D" id="3.90.70.10">
    <property type="entry name" value="Cysteine proteinases"/>
    <property type="match status" value="1"/>
</dbReference>
<reference evidence="9" key="3">
    <citation type="submission" date="2025-09" db="UniProtKB">
        <authorList>
            <consortium name="Ensembl"/>
        </authorList>
    </citation>
    <scope>IDENTIFICATION</scope>
</reference>
<feature type="chain" id="PRO_5043579512" description="Cathepsin L.1" evidence="6">
    <location>
        <begin position="17"/>
        <end position="334"/>
    </location>
</feature>
<feature type="domain" description="Peptidase C1A papain C-terminal" evidence="7">
    <location>
        <begin position="117"/>
        <end position="333"/>
    </location>
</feature>
<comment type="similarity">
    <text evidence="1">Belongs to the peptidase C1 family.</text>
</comment>
<evidence type="ECO:0000256" key="1">
    <source>
        <dbReference type="ARBA" id="ARBA00008455"/>
    </source>
</evidence>
<dbReference type="RefSeq" id="XP_017578987.1">
    <property type="nucleotide sequence ID" value="XM_017723498.2"/>
</dbReference>
<protein>
    <recommendedName>
        <fullName evidence="11">Cathepsin L.1</fullName>
    </recommendedName>
</protein>
<dbReference type="Pfam" id="PF08246">
    <property type="entry name" value="Inhibitor_I29"/>
    <property type="match status" value="1"/>
</dbReference>
<dbReference type="GeneID" id="108443080"/>
<accession>A0A3B4DAS1</accession>
<evidence type="ECO:0000259" key="7">
    <source>
        <dbReference type="SMART" id="SM00645"/>
    </source>
</evidence>
<evidence type="ECO:0008006" key="11">
    <source>
        <dbReference type="Google" id="ProtNLM"/>
    </source>
</evidence>
<dbReference type="InterPro" id="IPR000668">
    <property type="entry name" value="Peptidase_C1A_C"/>
</dbReference>
<keyword evidence="6" id="KW-0732">Signal</keyword>
<reference evidence="9" key="2">
    <citation type="submission" date="2025-08" db="UniProtKB">
        <authorList>
            <consortium name="Ensembl"/>
        </authorList>
    </citation>
    <scope>IDENTIFICATION</scope>
</reference>
<evidence type="ECO:0000256" key="2">
    <source>
        <dbReference type="ARBA" id="ARBA00022670"/>
    </source>
</evidence>
<evidence type="ECO:0000256" key="6">
    <source>
        <dbReference type="SAM" id="SignalP"/>
    </source>
</evidence>
<feature type="domain" description="Cathepsin propeptide inhibitor" evidence="8">
    <location>
        <begin position="26"/>
        <end position="86"/>
    </location>
</feature>
<dbReference type="InterPro" id="IPR025660">
    <property type="entry name" value="Pept_his_AS"/>
</dbReference>
<dbReference type="CDD" id="cd02248">
    <property type="entry name" value="Peptidase_C1A"/>
    <property type="match status" value="1"/>
</dbReference>
<dbReference type="SUPFAM" id="SSF54001">
    <property type="entry name" value="Cysteine proteinases"/>
    <property type="match status" value="1"/>
</dbReference>
<dbReference type="SMART" id="SM00848">
    <property type="entry name" value="Inhibitor_I29"/>
    <property type="match status" value="1"/>
</dbReference>
<sequence>MRVLFVVAALVVMAGAASVSLEDLEFNTWKLNFGKSYGSEEEESQRKMIWLNNLKLVLKHNMLADQGLKSYRLGMNHFADMDNQEYQQMFSGCLGPFNRTKTRSATTVLRQAGSAFLPSAVDWKAAGYVTKVDHQMRCQSCWAFSAVGALEGQMFRKTGKLVSLSKQQLVDCSWFFGNRGCEGGWMDYAFEYIKHSGGLQSESSYPYEAKDGMCRFNPLNASATCSAYEELPSGDEKVLQEAVAVIGPISAAIDTSRHTFQLYKSGIYDDPYCSSTELNHAILVVGYGTDSRGEDYWVVKNSWGVHWGENGYVRMSRNKRNQCGIATKASFPHV</sequence>
<evidence type="ECO:0000259" key="8">
    <source>
        <dbReference type="SMART" id="SM00848"/>
    </source>
</evidence>
<proteinExistence type="inferred from homology"/>
<organism evidence="9 10">
    <name type="scientific">Pygocentrus nattereri</name>
    <name type="common">Red-bellied piranha</name>
    <dbReference type="NCBI Taxonomy" id="42514"/>
    <lineage>
        <taxon>Eukaryota</taxon>
        <taxon>Metazoa</taxon>
        <taxon>Chordata</taxon>
        <taxon>Craniata</taxon>
        <taxon>Vertebrata</taxon>
        <taxon>Euteleostomi</taxon>
        <taxon>Actinopterygii</taxon>
        <taxon>Neopterygii</taxon>
        <taxon>Teleostei</taxon>
        <taxon>Ostariophysi</taxon>
        <taxon>Characiformes</taxon>
        <taxon>Characoidei</taxon>
        <taxon>Pygocentrus</taxon>
    </lineage>
</organism>